<keyword evidence="4" id="KW-0808">Transferase</keyword>
<proteinExistence type="predicted"/>
<accession>A0A521EKJ2</accession>
<name>A0A521EKJ2_9RHOB</name>
<dbReference type="Gene3D" id="3.30.1360.120">
    <property type="entry name" value="Probable tRNA modification gtpase trme, domain 1"/>
    <property type="match status" value="1"/>
</dbReference>
<dbReference type="AlphaFoldDB" id="A0A521EKJ2"/>
<gene>
    <name evidence="4" type="ORF">SAMN06265380_11191</name>
</gene>
<feature type="domain" description="GCVT N-terminal" evidence="2">
    <location>
        <begin position="25"/>
        <end position="266"/>
    </location>
</feature>
<dbReference type="OrthoDB" id="9772660at2"/>
<feature type="domain" description="Aminomethyltransferase C-terminal" evidence="3">
    <location>
        <begin position="289"/>
        <end position="366"/>
    </location>
</feature>
<evidence type="ECO:0000259" key="3">
    <source>
        <dbReference type="Pfam" id="PF08669"/>
    </source>
</evidence>
<dbReference type="InterPro" id="IPR013977">
    <property type="entry name" value="GcvT_C"/>
</dbReference>
<dbReference type="InterPro" id="IPR006222">
    <property type="entry name" value="GCVT_N"/>
</dbReference>
<feature type="binding site" evidence="1">
    <location>
        <position position="202"/>
    </location>
    <ligand>
        <name>substrate</name>
    </ligand>
</feature>
<dbReference type="EMBL" id="FXTE01000011">
    <property type="protein sequence ID" value="SMO83991.1"/>
    <property type="molecule type" value="Genomic_DNA"/>
</dbReference>
<organism evidence="4 5">
    <name type="scientific">Ruegeria faecimaris</name>
    <dbReference type="NCBI Taxonomy" id="686389"/>
    <lineage>
        <taxon>Bacteria</taxon>
        <taxon>Pseudomonadati</taxon>
        <taxon>Pseudomonadota</taxon>
        <taxon>Alphaproteobacteria</taxon>
        <taxon>Rhodobacterales</taxon>
        <taxon>Roseobacteraceae</taxon>
        <taxon>Ruegeria</taxon>
    </lineage>
</organism>
<dbReference type="PANTHER" id="PTHR43757">
    <property type="entry name" value="AMINOMETHYLTRANSFERASE"/>
    <property type="match status" value="1"/>
</dbReference>
<evidence type="ECO:0000256" key="1">
    <source>
        <dbReference type="PIRSR" id="PIRSR006487-1"/>
    </source>
</evidence>
<evidence type="ECO:0000259" key="2">
    <source>
        <dbReference type="Pfam" id="PF01571"/>
    </source>
</evidence>
<keyword evidence="5" id="KW-1185">Reference proteome</keyword>
<reference evidence="4 5" key="1">
    <citation type="submission" date="2017-05" db="EMBL/GenBank/DDBJ databases">
        <authorList>
            <person name="Varghese N."/>
            <person name="Submissions S."/>
        </authorList>
    </citation>
    <scope>NUCLEOTIDE SEQUENCE [LARGE SCALE GENOMIC DNA]</scope>
    <source>
        <strain evidence="4 5">DSM 28009</strain>
    </source>
</reference>
<protein>
    <submittedName>
        <fullName evidence="4">Aminomethyltransferase</fullName>
    </submittedName>
</protein>
<dbReference type="Pfam" id="PF01571">
    <property type="entry name" value="GCV_T"/>
    <property type="match status" value="1"/>
</dbReference>
<dbReference type="PIRSF" id="PIRSF006487">
    <property type="entry name" value="GcvT"/>
    <property type="match status" value="1"/>
</dbReference>
<dbReference type="InterPro" id="IPR027266">
    <property type="entry name" value="TrmE/GcvT-like"/>
</dbReference>
<dbReference type="GO" id="GO:0032259">
    <property type="term" value="P:methylation"/>
    <property type="evidence" value="ECO:0007669"/>
    <property type="project" value="UniProtKB-KW"/>
</dbReference>
<keyword evidence="4" id="KW-0489">Methyltransferase</keyword>
<evidence type="ECO:0000313" key="4">
    <source>
        <dbReference type="EMBL" id="SMO83991.1"/>
    </source>
</evidence>
<dbReference type="RefSeq" id="WP_142638842.1">
    <property type="nucleotide sequence ID" value="NZ_FXTE01000011.1"/>
</dbReference>
<evidence type="ECO:0000313" key="5">
    <source>
        <dbReference type="Proteomes" id="UP000319555"/>
    </source>
</evidence>
<sequence>MFSISPSTRLRTSPFYEATLVDGVCAMTTYNHMLMPTSYGSPEEEYWRIINDVSMWDVAVERQVQLKGPDAGRLAQILAPRDLSKCKMGQGKYVPLCNHHGVLINDPILLKLDQDRYWLSIADSNIWFWAEAVARERGLDVEVSEPDVSPLAVQGPKAETVVASIFGDWVRDLKYFWFRETEIDGIPVAVARSGWSKQGGFEIYLMDSAKGTALWNIVKEAGQPHGIGPGNPNWSERVESGLVSYGGDTDGQTNPYEVRMGKYVDLHVPDDTIGIDALRRIADEGPKRHQLGVVLDAGSPANPEFTWNDIEKGGVKIGDLTTCAWSFRMKKNIGFALVSVDAEPGDRVTVKRGAGPVGGTLCELPFL</sequence>
<dbReference type="SUPFAM" id="SSF101790">
    <property type="entry name" value="Aminomethyltransferase beta-barrel domain"/>
    <property type="match status" value="1"/>
</dbReference>
<dbReference type="InterPro" id="IPR028896">
    <property type="entry name" value="GcvT/YgfZ/DmdA"/>
</dbReference>
<dbReference type="PANTHER" id="PTHR43757:SF2">
    <property type="entry name" value="AMINOMETHYLTRANSFERASE, MITOCHONDRIAL"/>
    <property type="match status" value="1"/>
</dbReference>
<dbReference type="Pfam" id="PF08669">
    <property type="entry name" value="GCV_T_C"/>
    <property type="match status" value="1"/>
</dbReference>
<dbReference type="SUPFAM" id="SSF103025">
    <property type="entry name" value="Folate-binding domain"/>
    <property type="match status" value="1"/>
</dbReference>
<dbReference type="InterPro" id="IPR029043">
    <property type="entry name" value="GcvT/YgfZ_C"/>
</dbReference>
<dbReference type="GO" id="GO:0008168">
    <property type="term" value="F:methyltransferase activity"/>
    <property type="evidence" value="ECO:0007669"/>
    <property type="project" value="UniProtKB-KW"/>
</dbReference>
<dbReference type="Proteomes" id="UP000319555">
    <property type="component" value="Unassembled WGS sequence"/>
</dbReference>